<comment type="caution">
    <text evidence="2">The sequence shown here is derived from an EMBL/GenBank/DDBJ whole genome shotgun (WGS) entry which is preliminary data.</text>
</comment>
<protein>
    <recommendedName>
        <fullName evidence="1">Tyrosine-protein phosphatase domain-containing protein</fullName>
    </recommendedName>
</protein>
<dbReference type="Gene3D" id="3.30.505.10">
    <property type="entry name" value="SH2 domain"/>
    <property type="match status" value="1"/>
</dbReference>
<evidence type="ECO:0000313" key="3">
    <source>
        <dbReference type="Proteomes" id="UP001176940"/>
    </source>
</evidence>
<evidence type="ECO:0000259" key="1">
    <source>
        <dbReference type="PROSITE" id="PS50055"/>
    </source>
</evidence>
<dbReference type="SUPFAM" id="SSF56672">
    <property type="entry name" value="DNA/RNA polymerases"/>
    <property type="match status" value="1"/>
</dbReference>
<dbReference type="PANTHER" id="PTHR46559">
    <property type="entry name" value="TYROSINE-PROTEIN PHOSPHATASE NON-RECEPTOR TYPE 11"/>
    <property type="match status" value="1"/>
</dbReference>
<dbReference type="PANTHER" id="PTHR46559:SF1">
    <property type="entry name" value="TYROSINE-PROTEIN PHOSPHATASE NON-RECEPTOR TYPE 11"/>
    <property type="match status" value="1"/>
</dbReference>
<dbReference type="InterPro" id="IPR000242">
    <property type="entry name" value="PTP_cat"/>
</dbReference>
<organism evidence="2 3">
    <name type="scientific">Ranitomeya imitator</name>
    <name type="common">mimic poison frog</name>
    <dbReference type="NCBI Taxonomy" id="111125"/>
    <lineage>
        <taxon>Eukaryota</taxon>
        <taxon>Metazoa</taxon>
        <taxon>Chordata</taxon>
        <taxon>Craniata</taxon>
        <taxon>Vertebrata</taxon>
        <taxon>Euteleostomi</taxon>
        <taxon>Amphibia</taxon>
        <taxon>Batrachia</taxon>
        <taxon>Anura</taxon>
        <taxon>Neobatrachia</taxon>
        <taxon>Hyloidea</taxon>
        <taxon>Dendrobatidae</taxon>
        <taxon>Dendrobatinae</taxon>
        <taxon>Ranitomeya</taxon>
    </lineage>
</organism>
<dbReference type="EMBL" id="CAUEEQ010000126">
    <property type="protein sequence ID" value="CAJ0915942.1"/>
    <property type="molecule type" value="Genomic_DNA"/>
</dbReference>
<accession>A0ABN9KMK0</accession>
<dbReference type="SUPFAM" id="SSF55550">
    <property type="entry name" value="SH2 domain"/>
    <property type="match status" value="1"/>
</dbReference>
<proteinExistence type="predicted"/>
<dbReference type="Gene3D" id="3.10.10.10">
    <property type="entry name" value="HIV Type 1 Reverse Transcriptase, subunit A, domain 1"/>
    <property type="match status" value="1"/>
</dbReference>
<dbReference type="SUPFAM" id="SSF52799">
    <property type="entry name" value="(Phosphotyrosine protein) phosphatases II"/>
    <property type="match status" value="1"/>
</dbReference>
<dbReference type="Proteomes" id="UP001176940">
    <property type="component" value="Unassembled WGS sequence"/>
</dbReference>
<name>A0ABN9KMK0_9NEOB</name>
<dbReference type="SMART" id="SM00404">
    <property type="entry name" value="PTPc_motif"/>
    <property type="match status" value="1"/>
</dbReference>
<keyword evidence="3" id="KW-1185">Reference proteome</keyword>
<dbReference type="InterPro" id="IPR029021">
    <property type="entry name" value="Prot-tyrosine_phosphatase-like"/>
</dbReference>
<dbReference type="Pfam" id="PF00102">
    <property type="entry name" value="Y_phosphatase"/>
    <property type="match status" value="1"/>
</dbReference>
<dbReference type="PRINTS" id="PR00700">
    <property type="entry name" value="PRTYPHPHTASE"/>
</dbReference>
<dbReference type="SMART" id="SM00194">
    <property type="entry name" value="PTPc"/>
    <property type="match status" value="1"/>
</dbReference>
<reference evidence="2" key="1">
    <citation type="submission" date="2023-07" db="EMBL/GenBank/DDBJ databases">
        <authorList>
            <person name="Stuckert A."/>
        </authorList>
    </citation>
    <scope>NUCLEOTIDE SEQUENCE</scope>
</reference>
<dbReference type="InterPro" id="IPR036860">
    <property type="entry name" value="SH2_dom_sf"/>
</dbReference>
<sequence>DLKYDVGGGEKFDSLTDLVEHYKKNPMVETLGTVLQLKQPLNTTRINAAEIESRVKELSKPAETADKFKQGFWEEFETLQQQECKLLYSRKEGQRPENKNKNRYKNILPFDHTRVILHDGDPNEQVSDYINANTIMVSRRLLPHKIRLVSQYVRNNVPMPYITFQPEFETKCNNLKPKKRYIATQGCLQNTVNDFWRMVFQENSRVIVMTTKEVERGKSKCVKYWPEEHALKEYGVMRVRNVKETPAHDYILRELKLSKVGQGNTERTVWQYHFKTWPDHGVPTDPGGVLDFLEEVHHKQDSISEPGPAVVHCRKPDEKKEDMADSHSGILESREVTFGPERCDRGTFENRREGVKDGFRLAFLYVNPISFSAGIGRTGTFIVIDILIDVIREKGLFSPAAVSRCLGSVRYIPRLLLVAVLSSGSAVSTGTTFSRDVFDEPKSSSLPPHRDCDCAIDLIPGCKFPKGRLFNLSVPEHAAMRSYVKESLEKGHIRPSSLPLGADDWESHVQQVKMVFQILRDNALFVKGSKCLFGVQKKWIRLRFRPFMIGSSPHP</sequence>
<evidence type="ECO:0000313" key="2">
    <source>
        <dbReference type="EMBL" id="CAJ0915942.1"/>
    </source>
</evidence>
<feature type="non-terminal residue" evidence="2">
    <location>
        <position position="1"/>
    </location>
</feature>
<gene>
    <name evidence="2" type="ORF">RIMI_LOCUS144472</name>
</gene>
<dbReference type="PROSITE" id="PS50055">
    <property type="entry name" value="TYR_PHOSPHATASE_PTP"/>
    <property type="match status" value="1"/>
</dbReference>
<feature type="domain" description="Tyrosine-protein phosphatase" evidence="1">
    <location>
        <begin position="72"/>
        <end position="410"/>
    </location>
</feature>
<dbReference type="InterPro" id="IPR043502">
    <property type="entry name" value="DNA/RNA_pol_sf"/>
</dbReference>
<dbReference type="Gene3D" id="3.90.190.10">
    <property type="entry name" value="Protein tyrosine phosphatase superfamily"/>
    <property type="match status" value="1"/>
</dbReference>
<dbReference type="InterPro" id="IPR003595">
    <property type="entry name" value="Tyr_Pase_cat"/>
</dbReference>